<gene>
    <name evidence="1" type="ORF">BN3087_660027</name>
</gene>
<sequence>MGEWFNLVAWNAAVREYRGFESPSVRHYTISHHLKSSL</sequence>
<reference evidence="1" key="1">
    <citation type="submission" date="2015-11" db="EMBL/GenBank/DDBJ databases">
        <authorList>
            <person name="Zhang Y."/>
            <person name="Guo Z."/>
        </authorList>
    </citation>
    <scope>NUCLEOTIDE SEQUENCE</scope>
    <source>
        <strain evidence="1">BN30871</strain>
    </source>
</reference>
<organism evidence="1">
    <name type="scientific">Sulfurovum sp. enrichment culture clone C5</name>
    <dbReference type="NCBI Taxonomy" id="497650"/>
    <lineage>
        <taxon>Bacteria</taxon>
        <taxon>Pseudomonadati</taxon>
        <taxon>Campylobacterota</taxon>
        <taxon>Epsilonproteobacteria</taxon>
        <taxon>Campylobacterales</taxon>
        <taxon>Sulfurovaceae</taxon>
        <taxon>Sulfurovum</taxon>
        <taxon>environmental samples</taxon>
    </lineage>
</organism>
<name>A0A0S4XQI9_9BACT</name>
<proteinExistence type="predicted"/>
<dbReference type="EMBL" id="FAXN01000069">
    <property type="protein sequence ID" value="CUV66197.1"/>
    <property type="molecule type" value="Genomic_DNA"/>
</dbReference>
<dbReference type="AlphaFoldDB" id="A0A0S4XQI9"/>
<protein>
    <submittedName>
        <fullName evidence="1">Uncharacterized protein</fullName>
    </submittedName>
</protein>
<accession>A0A0S4XQI9</accession>
<evidence type="ECO:0000313" key="1">
    <source>
        <dbReference type="EMBL" id="CUV66197.1"/>
    </source>
</evidence>